<sequence length="198" mass="22350">MTGRWRFKSRSGVPREIFHSPITQMRIAQSADINQTVFYDESILFYPETILVKQTQAVNITFFVLFLILVAVAVVANLFTIYVSYTRLFALSSTSLKPILWDGGWEGERRGVASQPTKVSFRANKNRWITETVDGASYRTGRVRNHSRKDSVHPTRIQTPNFAIIGIPVYCETDASDQVTTEAGIVESIRTEITGTKP</sequence>
<reference evidence="2" key="1">
    <citation type="submission" date="2020-11" db="EMBL/GenBank/DDBJ databases">
        <authorList>
            <person name="Tran Van P."/>
        </authorList>
    </citation>
    <scope>NUCLEOTIDE SEQUENCE</scope>
</reference>
<feature type="transmembrane region" description="Helical" evidence="1">
    <location>
        <begin position="60"/>
        <end position="85"/>
    </location>
</feature>
<evidence type="ECO:0000256" key="1">
    <source>
        <dbReference type="SAM" id="Phobius"/>
    </source>
</evidence>
<protein>
    <submittedName>
        <fullName evidence="2">Uncharacterized protein</fullName>
    </submittedName>
</protein>
<accession>A0A7R9PIG5</accession>
<dbReference type="EMBL" id="OE839731">
    <property type="protein sequence ID" value="CAD7588401.1"/>
    <property type="molecule type" value="Genomic_DNA"/>
</dbReference>
<keyword evidence="1" id="KW-0812">Transmembrane</keyword>
<dbReference type="AlphaFoldDB" id="A0A7R9PIG5"/>
<organism evidence="2">
    <name type="scientific">Timema genevievae</name>
    <name type="common">Walking stick</name>
    <dbReference type="NCBI Taxonomy" id="629358"/>
    <lineage>
        <taxon>Eukaryota</taxon>
        <taxon>Metazoa</taxon>
        <taxon>Ecdysozoa</taxon>
        <taxon>Arthropoda</taxon>
        <taxon>Hexapoda</taxon>
        <taxon>Insecta</taxon>
        <taxon>Pterygota</taxon>
        <taxon>Neoptera</taxon>
        <taxon>Polyneoptera</taxon>
        <taxon>Phasmatodea</taxon>
        <taxon>Timematodea</taxon>
        <taxon>Timematoidea</taxon>
        <taxon>Timematidae</taxon>
        <taxon>Timema</taxon>
    </lineage>
</organism>
<keyword evidence="1" id="KW-1133">Transmembrane helix</keyword>
<name>A0A7R9PIG5_TIMGE</name>
<gene>
    <name evidence="2" type="ORF">TGEB3V08_LOCUS2471</name>
</gene>
<proteinExistence type="predicted"/>
<keyword evidence="1" id="KW-0472">Membrane</keyword>
<evidence type="ECO:0000313" key="2">
    <source>
        <dbReference type="EMBL" id="CAD7588401.1"/>
    </source>
</evidence>